<sequence length="246" mass="26578">MSSSANTTASNDAALASFQRAVSMILASKDASNDEERKDQRRFVHETVQAFLEGADGHRADEIWGLEDLHTRFELSDILTITPFSPLHNTPDPEDLDEIVSATSDAEWVTSEDESASSEEEVASPPPKKSATVARPSASQAAPAPTQTNVPPSLAGIIARQSVRPDTVFHCDICDNGHRKPGDFARHMRDGPGRAGFRVVRGVAGEATWYGEDGEGNVYQGRISSHVGRLQNPHGASCTFGRRRGQ</sequence>
<feature type="compositionally biased region" description="Low complexity" evidence="1">
    <location>
        <begin position="136"/>
        <end position="148"/>
    </location>
</feature>
<dbReference type="AlphaFoldDB" id="A0A0D1VNS7"/>
<evidence type="ECO:0000313" key="3">
    <source>
        <dbReference type="Proteomes" id="UP000053599"/>
    </source>
</evidence>
<dbReference type="HOGENOM" id="CLU_1129073_0_0_1"/>
<organism evidence="2 3">
    <name type="scientific">Exophiala sideris</name>
    <dbReference type="NCBI Taxonomy" id="1016849"/>
    <lineage>
        <taxon>Eukaryota</taxon>
        <taxon>Fungi</taxon>
        <taxon>Dikarya</taxon>
        <taxon>Ascomycota</taxon>
        <taxon>Pezizomycotina</taxon>
        <taxon>Eurotiomycetes</taxon>
        <taxon>Chaetothyriomycetidae</taxon>
        <taxon>Chaetothyriales</taxon>
        <taxon>Herpotrichiellaceae</taxon>
        <taxon>Exophiala</taxon>
    </lineage>
</organism>
<evidence type="ECO:0000256" key="1">
    <source>
        <dbReference type="SAM" id="MobiDB-lite"/>
    </source>
</evidence>
<feature type="compositionally biased region" description="Acidic residues" evidence="1">
    <location>
        <begin position="110"/>
        <end position="122"/>
    </location>
</feature>
<proteinExistence type="predicted"/>
<evidence type="ECO:0000313" key="2">
    <source>
        <dbReference type="EMBL" id="KIV77645.1"/>
    </source>
</evidence>
<accession>A0A0D1VNS7</accession>
<dbReference type="Proteomes" id="UP000053599">
    <property type="component" value="Unassembled WGS sequence"/>
</dbReference>
<reference evidence="2 3" key="1">
    <citation type="submission" date="2015-01" db="EMBL/GenBank/DDBJ databases">
        <title>The Genome Sequence of Exophiala sideris CBS121828.</title>
        <authorList>
            <consortium name="The Broad Institute Genomics Platform"/>
            <person name="Cuomo C."/>
            <person name="de Hoog S."/>
            <person name="Gorbushina A."/>
            <person name="Stielow B."/>
            <person name="Teixiera M."/>
            <person name="Abouelleil A."/>
            <person name="Chapman S.B."/>
            <person name="Priest M."/>
            <person name="Young S.K."/>
            <person name="Wortman J."/>
            <person name="Nusbaum C."/>
            <person name="Birren B."/>
        </authorList>
    </citation>
    <scope>NUCLEOTIDE SEQUENCE [LARGE SCALE GENOMIC DNA]</scope>
    <source>
        <strain evidence="2 3">CBS 121828</strain>
    </source>
</reference>
<dbReference type="EMBL" id="KN846954">
    <property type="protein sequence ID" value="KIV77645.1"/>
    <property type="molecule type" value="Genomic_DNA"/>
</dbReference>
<protein>
    <submittedName>
        <fullName evidence="2">Uncharacterized protein</fullName>
    </submittedName>
</protein>
<gene>
    <name evidence="2" type="ORF">PV11_09432</name>
</gene>
<feature type="region of interest" description="Disordered" evidence="1">
    <location>
        <begin position="106"/>
        <end position="152"/>
    </location>
</feature>
<dbReference type="OrthoDB" id="4147336at2759"/>
<name>A0A0D1VNS7_9EURO</name>